<proteinExistence type="predicted"/>
<dbReference type="Gene3D" id="3.30.160.60">
    <property type="entry name" value="Classic Zinc Finger"/>
    <property type="match status" value="1"/>
</dbReference>
<dbReference type="GO" id="GO:0061630">
    <property type="term" value="F:ubiquitin protein ligase activity"/>
    <property type="evidence" value="ECO:0007669"/>
    <property type="project" value="TreeGrafter"/>
</dbReference>
<dbReference type="PANTHER" id="PTHR25462:SF296">
    <property type="entry name" value="MEIOTIC P26, ISOFORM F"/>
    <property type="match status" value="1"/>
</dbReference>
<dbReference type="EMBL" id="CACVKT020004352">
    <property type="protein sequence ID" value="CAC5389580.1"/>
    <property type="molecule type" value="Genomic_DNA"/>
</dbReference>
<dbReference type="GO" id="GO:0005654">
    <property type="term" value="C:nucleoplasm"/>
    <property type="evidence" value="ECO:0007669"/>
    <property type="project" value="TreeGrafter"/>
</dbReference>
<evidence type="ECO:0000313" key="1">
    <source>
        <dbReference type="EMBL" id="CAC5389580.1"/>
    </source>
</evidence>
<sequence>MSGNECDPCGRMGSNCSALQWCSSCHELLCARCYNYHKVLGVTKDHTVITVEEYEAIVPFIASVQMKCSEHSKKEYEYYCKEHDCTCCVLCKQKYHFDCSNIQKIDEFIEDINTQESFHGLNDRIQQIEHILRKLTYITVTNISILDEKRKELFTQLHANRLKINNALDNFEAEIRRELHQNFDSEMNRLFERRNEYLEKMDELKKEKHVIGKVANIELKSNKQLFLLQGRINDKLKLKESAVKDLITSLEDVSSECNVDLDIDKHSGCLMLTRTVAFHRRPFEIDLEAIHIESESETIEVMEEDEIQ</sequence>
<evidence type="ECO:0000313" key="2">
    <source>
        <dbReference type="Proteomes" id="UP000507470"/>
    </source>
</evidence>
<organism evidence="1 2">
    <name type="scientific">Mytilus coruscus</name>
    <name type="common">Sea mussel</name>
    <dbReference type="NCBI Taxonomy" id="42192"/>
    <lineage>
        <taxon>Eukaryota</taxon>
        <taxon>Metazoa</taxon>
        <taxon>Spiralia</taxon>
        <taxon>Lophotrochozoa</taxon>
        <taxon>Mollusca</taxon>
        <taxon>Bivalvia</taxon>
        <taxon>Autobranchia</taxon>
        <taxon>Pteriomorphia</taxon>
        <taxon>Mytilida</taxon>
        <taxon>Mytiloidea</taxon>
        <taxon>Mytilidae</taxon>
        <taxon>Mytilinae</taxon>
        <taxon>Mytilus</taxon>
    </lineage>
</organism>
<evidence type="ECO:0008006" key="3">
    <source>
        <dbReference type="Google" id="ProtNLM"/>
    </source>
</evidence>
<dbReference type="AlphaFoldDB" id="A0A6J8C3D3"/>
<name>A0A6J8C3D3_MYTCO</name>
<dbReference type="PANTHER" id="PTHR25462">
    <property type="entry name" value="BONUS, ISOFORM C-RELATED"/>
    <property type="match status" value="1"/>
</dbReference>
<keyword evidence="2" id="KW-1185">Reference proteome</keyword>
<dbReference type="Proteomes" id="UP000507470">
    <property type="component" value="Unassembled WGS sequence"/>
</dbReference>
<reference evidence="1 2" key="1">
    <citation type="submission" date="2020-06" db="EMBL/GenBank/DDBJ databases">
        <authorList>
            <person name="Li R."/>
            <person name="Bekaert M."/>
        </authorList>
    </citation>
    <scope>NUCLEOTIDE SEQUENCE [LARGE SCALE GENOMIC DNA]</scope>
    <source>
        <strain evidence="2">wild</strain>
    </source>
</reference>
<accession>A0A6J8C3D3</accession>
<protein>
    <recommendedName>
        <fullName evidence="3">B box-type domain-containing protein</fullName>
    </recommendedName>
</protein>
<dbReference type="InterPro" id="IPR047153">
    <property type="entry name" value="TRIM45/56/19-like"/>
</dbReference>
<dbReference type="OrthoDB" id="10376987at2759"/>
<gene>
    <name evidence="1" type="ORF">MCOR_24733</name>
</gene>